<organism evidence="1 2">
    <name type="scientific">Ignelater luminosus</name>
    <name type="common">Cucubano</name>
    <name type="synonym">Pyrophorus luminosus</name>
    <dbReference type="NCBI Taxonomy" id="2038154"/>
    <lineage>
        <taxon>Eukaryota</taxon>
        <taxon>Metazoa</taxon>
        <taxon>Ecdysozoa</taxon>
        <taxon>Arthropoda</taxon>
        <taxon>Hexapoda</taxon>
        <taxon>Insecta</taxon>
        <taxon>Pterygota</taxon>
        <taxon>Neoptera</taxon>
        <taxon>Endopterygota</taxon>
        <taxon>Coleoptera</taxon>
        <taxon>Polyphaga</taxon>
        <taxon>Elateriformia</taxon>
        <taxon>Elateroidea</taxon>
        <taxon>Elateridae</taxon>
        <taxon>Agrypninae</taxon>
        <taxon>Pyrophorini</taxon>
        <taxon>Ignelater</taxon>
    </lineage>
</organism>
<reference evidence="1" key="1">
    <citation type="submission" date="2019-08" db="EMBL/GenBank/DDBJ databases">
        <title>The genome of the North American firefly Photinus pyralis.</title>
        <authorList>
            <consortium name="Photinus pyralis genome working group"/>
            <person name="Fallon T.R."/>
            <person name="Sander Lower S.E."/>
            <person name="Weng J.-K."/>
        </authorList>
    </citation>
    <scope>NUCLEOTIDE SEQUENCE</scope>
    <source>
        <strain evidence="1">TRF0915ILg1</strain>
        <tissue evidence="1">Whole body</tissue>
    </source>
</reference>
<sequence>SEIEKPLRKAARWCFVFKTKSCVLLPNPRAIKHIKQRYCDLILHTDNDIEIIRIKKNERFWENTMLPKLREFYFNWVLPELSDPEIWN</sequence>
<name>A0A8K0G8K0_IGNLU</name>
<keyword evidence="2" id="KW-1185">Reference proteome</keyword>
<evidence type="ECO:0000313" key="1">
    <source>
        <dbReference type="EMBL" id="KAF2889741.1"/>
    </source>
</evidence>
<accession>A0A8K0G8K0</accession>
<dbReference type="EMBL" id="VTPC01062912">
    <property type="protein sequence ID" value="KAF2889741.1"/>
    <property type="molecule type" value="Genomic_DNA"/>
</dbReference>
<protein>
    <submittedName>
        <fullName evidence="1">Uncharacterized protein</fullName>
    </submittedName>
</protein>
<dbReference type="OrthoDB" id="6155932at2759"/>
<dbReference type="AlphaFoldDB" id="A0A8K0G8K0"/>
<proteinExistence type="predicted"/>
<comment type="caution">
    <text evidence="1">The sequence shown here is derived from an EMBL/GenBank/DDBJ whole genome shotgun (WGS) entry which is preliminary data.</text>
</comment>
<feature type="non-terminal residue" evidence="1">
    <location>
        <position position="1"/>
    </location>
</feature>
<evidence type="ECO:0000313" key="2">
    <source>
        <dbReference type="Proteomes" id="UP000801492"/>
    </source>
</evidence>
<dbReference type="Proteomes" id="UP000801492">
    <property type="component" value="Unassembled WGS sequence"/>
</dbReference>
<gene>
    <name evidence="1" type="ORF">ILUMI_16432</name>
</gene>